<dbReference type="GO" id="GO:0046872">
    <property type="term" value="F:metal ion binding"/>
    <property type="evidence" value="ECO:0007669"/>
    <property type="project" value="UniProtKB-KW"/>
</dbReference>
<keyword evidence="3" id="KW-0862">Zinc</keyword>
<keyword evidence="6" id="KW-1185">Reference proteome</keyword>
<evidence type="ECO:0000256" key="2">
    <source>
        <dbReference type="ARBA" id="ARBA00022723"/>
    </source>
</evidence>
<dbReference type="Gene3D" id="2.170.150.70">
    <property type="match status" value="1"/>
</dbReference>
<name>A0A2T1EDL4_9CYAN</name>
<dbReference type="Pfam" id="PF04828">
    <property type="entry name" value="GFA"/>
    <property type="match status" value="1"/>
</dbReference>
<dbReference type="PROSITE" id="PS51891">
    <property type="entry name" value="CENP_V_GFA"/>
    <property type="match status" value="1"/>
</dbReference>
<proteinExistence type="inferred from homology"/>
<keyword evidence="2" id="KW-0479">Metal-binding</keyword>
<comment type="caution">
    <text evidence="5">The sequence shown here is derived from an EMBL/GenBank/DDBJ whole genome shotgun (WGS) entry which is preliminary data.</text>
</comment>
<sequence>MTIMGSCHCGKTAFRIEGDIPAKLTRCTCSLCSKRGVLWAYYQPSQFQVTTPLTDDATYRWNTKLVAHHFCSQCGCATFSDSPAFEPDGSWDKSTRRIGVNARLFDNFDAAAASVEVIDGKNLW</sequence>
<dbReference type="EMBL" id="PVWK01000048">
    <property type="protein sequence ID" value="PSB30791.1"/>
    <property type="molecule type" value="Genomic_DNA"/>
</dbReference>
<dbReference type="InterPro" id="IPR006913">
    <property type="entry name" value="CENP-V/GFA"/>
</dbReference>
<organism evidence="5 6">
    <name type="scientific">Stenomitos frigidus ULC18</name>
    <dbReference type="NCBI Taxonomy" id="2107698"/>
    <lineage>
        <taxon>Bacteria</taxon>
        <taxon>Bacillati</taxon>
        <taxon>Cyanobacteriota</taxon>
        <taxon>Cyanophyceae</taxon>
        <taxon>Leptolyngbyales</taxon>
        <taxon>Leptolyngbyaceae</taxon>
        <taxon>Stenomitos</taxon>
    </lineage>
</organism>
<evidence type="ECO:0000313" key="5">
    <source>
        <dbReference type="EMBL" id="PSB30791.1"/>
    </source>
</evidence>
<dbReference type="AlphaFoldDB" id="A0A2T1EDL4"/>
<dbReference type="PANTHER" id="PTHR28620">
    <property type="entry name" value="CENTROMERE PROTEIN V"/>
    <property type="match status" value="1"/>
</dbReference>
<accession>A0A2T1EDL4</accession>
<dbReference type="InterPro" id="IPR052355">
    <property type="entry name" value="CENP-V-like"/>
</dbReference>
<dbReference type="InterPro" id="IPR011057">
    <property type="entry name" value="Mss4-like_sf"/>
</dbReference>
<dbReference type="OrthoDB" id="530006at2"/>
<dbReference type="PANTHER" id="PTHR28620:SF1">
    <property type="entry name" value="CENP-V_GFA DOMAIN-CONTAINING PROTEIN"/>
    <property type="match status" value="1"/>
</dbReference>
<dbReference type="SUPFAM" id="SSF51316">
    <property type="entry name" value="Mss4-like"/>
    <property type="match status" value="1"/>
</dbReference>
<reference evidence="6" key="1">
    <citation type="submission" date="2018-02" db="EMBL/GenBank/DDBJ databases">
        <authorList>
            <person name="Moore K."/>
            <person name="Momper L."/>
        </authorList>
    </citation>
    <scope>NUCLEOTIDE SEQUENCE [LARGE SCALE GENOMIC DNA]</scope>
    <source>
        <strain evidence="6">ULC18</strain>
    </source>
</reference>
<protein>
    <submittedName>
        <fullName evidence="5">Aldehyde-activating protein</fullName>
    </submittedName>
</protein>
<comment type="similarity">
    <text evidence="1">Belongs to the Gfa family.</text>
</comment>
<dbReference type="Proteomes" id="UP000239576">
    <property type="component" value="Unassembled WGS sequence"/>
</dbReference>
<feature type="domain" description="CENP-V/GFA" evidence="4">
    <location>
        <begin position="3"/>
        <end position="119"/>
    </location>
</feature>
<evidence type="ECO:0000256" key="3">
    <source>
        <dbReference type="ARBA" id="ARBA00022833"/>
    </source>
</evidence>
<evidence type="ECO:0000259" key="4">
    <source>
        <dbReference type="PROSITE" id="PS51891"/>
    </source>
</evidence>
<dbReference type="GO" id="GO:0016846">
    <property type="term" value="F:carbon-sulfur lyase activity"/>
    <property type="evidence" value="ECO:0007669"/>
    <property type="project" value="InterPro"/>
</dbReference>
<evidence type="ECO:0000313" key="6">
    <source>
        <dbReference type="Proteomes" id="UP000239576"/>
    </source>
</evidence>
<gene>
    <name evidence="5" type="ORF">C7B82_08235</name>
</gene>
<reference evidence="5 6" key="2">
    <citation type="submission" date="2018-03" db="EMBL/GenBank/DDBJ databases">
        <title>The ancient ancestry and fast evolution of plastids.</title>
        <authorList>
            <person name="Moore K.R."/>
            <person name="Magnabosco C."/>
            <person name="Momper L."/>
            <person name="Gold D.A."/>
            <person name="Bosak T."/>
            <person name="Fournier G.P."/>
        </authorList>
    </citation>
    <scope>NUCLEOTIDE SEQUENCE [LARGE SCALE GENOMIC DNA]</scope>
    <source>
        <strain evidence="5 6">ULC18</strain>
    </source>
</reference>
<evidence type="ECO:0000256" key="1">
    <source>
        <dbReference type="ARBA" id="ARBA00005495"/>
    </source>
</evidence>